<dbReference type="Proteomes" id="UP000653454">
    <property type="component" value="Unassembled WGS sequence"/>
</dbReference>
<dbReference type="PANTHER" id="PTHR19423">
    <property type="entry name" value="SH3 DOMAIN-BINDING PROTEIN 5"/>
    <property type="match status" value="1"/>
</dbReference>
<gene>
    <name evidence="4" type="ORF">PLXY2_LOCUS5461</name>
</gene>
<organism evidence="4 5">
    <name type="scientific">Plutella xylostella</name>
    <name type="common">Diamondback moth</name>
    <name type="synonym">Plutella maculipennis</name>
    <dbReference type="NCBI Taxonomy" id="51655"/>
    <lineage>
        <taxon>Eukaryota</taxon>
        <taxon>Metazoa</taxon>
        <taxon>Ecdysozoa</taxon>
        <taxon>Arthropoda</taxon>
        <taxon>Hexapoda</taxon>
        <taxon>Insecta</taxon>
        <taxon>Pterygota</taxon>
        <taxon>Neoptera</taxon>
        <taxon>Endopterygota</taxon>
        <taxon>Lepidoptera</taxon>
        <taxon>Glossata</taxon>
        <taxon>Ditrysia</taxon>
        <taxon>Yponomeutoidea</taxon>
        <taxon>Plutellidae</taxon>
        <taxon>Plutella</taxon>
    </lineage>
</organism>
<evidence type="ECO:0000256" key="2">
    <source>
        <dbReference type="ARBA" id="ARBA00023054"/>
    </source>
</evidence>
<evidence type="ECO:0000256" key="3">
    <source>
        <dbReference type="SAM" id="Coils"/>
    </source>
</evidence>
<dbReference type="PANTHER" id="PTHR19423:SF1">
    <property type="entry name" value="SH3 DOMAIN-BINDING PROTEIN 5"/>
    <property type="match status" value="1"/>
</dbReference>
<accession>A0A8S4EH76</accession>
<dbReference type="Pfam" id="PF05276">
    <property type="entry name" value="SH3BP5"/>
    <property type="match status" value="1"/>
</dbReference>
<sequence>MSYTFLYQSNLRNFSVELEKLNAATDEINKLELELDESTKTFHLLLAETSRRLQALSKRLGSCVDKSRPYYDAGAAAAAARADCQKAAVQFQRASGECCSRSVVVEFMSLVKELHRCSQKSAVQFQRASGE</sequence>
<comment type="caution">
    <text evidence="4">The sequence shown here is derived from an EMBL/GenBank/DDBJ whole genome shotgun (WGS) entry which is preliminary data.</text>
</comment>
<dbReference type="GO" id="GO:0005737">
    <property type="term" value="C:cytoplasm"/>
    <property type="evidence" value="ECO:0007669"/>
    <property type="project" value="TreeGrafter"/>
</dbReference>
<name>A0A8S4EH76_PLUXY</name>
<evidence type="ECO:0000256" key="1">
    <source>
        <dbReference type="ARBA" id="ARBA00007796"/>
    </source>
</evidence>
<reference evidence="4" key="1">
    <citation type="submission" date="2020-11" db="EMBL/GenBank/DDBJ databases">
        <authorList>
            <person name="Whiteford S."/>
        </authorList>
    </citation>
    <scope>NUCLEOTIDE SEQUENCE</scope>
</reference>
<dbReference type="AlphaFoldDB" id="A0A8S4EH76"/>
<protein>
    <submittedName>
        <fullName evidence="4">(diamondback moth) hypothetical protein</fullName>
    </submittedName>
</protein>
<keyword evidence="2 3" id="KW-0175">Coiled coil</keyword>
<dbReference type="GO" id="GO:0004860">
    <property type="term" value="F:protein kinase inhibitor activity"/>
    <property type="evidence" value="ECO:0007669"/>
    <property type="project" value="TreeGrafter"/>
</dbReference>
<comment type="similarity">
    <text evidence="1">Belongs to the SH3BP5 family.</text>
</comment>
<proteinExistence type="inferred from homology"/>
<feature type="coiled-coil region" evidence="3">
    <location>
        <begin position="14"/>
        <end position="48"/>
    </location>
</feature>
<evidence type="ECO:0000313" key="4">
    <source>
        <dbReference type="EMBL" id="CAG9114969.1"/>
    </source>
</evidence>
<evidence type="ECO:0000313" key="5">
    <source>
        <dbReference type="Proteomes" id="UP000653454"/>
    </source>
</evidence>
<dbReference type="InterPro" id="IPR007940">
    <property type="entry name" value="SH3BP5"/>
</dbReference>
<dbReference type="EMBL" id="CAJHNJ030000016">
    <property type="protein sequence ID" value="CAG9114969.1"/>
    <property type="molecule type" value="Genomic_DNA"/>
</dbReference>
<keyword evidence="5" id="KW-1185">Reference proteome</keyword>
<dbReference type="GO" id="GO:0035556">
    <property type="term" value="P:intracellular signal transduction"/>
    <property type="evidence" value="ECO:0007669"/>
    <property type="project" value="InterPro"/>
</dbReference>